<dbReference type="PANTHER" id="PTHR30537">
    <property type="entry name" value="HTH-TYPE TRANSCRIPTIONAL REGULATOR"/>
    <property type="match status" value="1"/>
</dbReference>
<dbReference type="Pfam" id="PF03466">
    <property type="entry name" value="LysR_substrate"/>
    <property type="match status" value="1"/>
</dbReference>
<reference evidence="6 7" key="1">
    <citation type="submission" date="2016-11" db="EMBL/GenBank/DDBJ databases">
        <authorList>
            <person name="Jaros S."/>
            <person name="Januszkiewicz K."/>
            <person name="Wedrychowicz H."/>
        </authorList>
    </citation>
    <scope>NUCLEOTIDE SEQUENCE [LARGE SCALE GENOMIC DNA]</scope>
    <source>
        <strain evidence="6 7">DSM 18899</strain>
    </source>
</reference>
<dbReference type="Proteomes" id="UP000186513">
    <property type="component" value="Unassembled WGS sequence"/>
</dbReference>
<organism evidence="6 7">
    <name type="scientific">Chitinimonas taiwanensis DSM 18899</name>
    <dbReference type="NCBI Taxonomy" id="1121279"/>
    <lineage>
        <taxon>Bacteria</taxon>
        <taxon>Pseudomonadati</taxon>
        <taxon>Pseudomonadota</taxon>
        <taxon>Betaproteobacteria</taxon>
        <taxon>Neisseriales</taxon>
        <taxon>Chitinibacteraceae</taxon>
        <taxon>Chitinimonas</taxon>
    </lineage>
</organism>
<dbReference type="SUPFAM" id="SSF46785">
    <property type="entry name" value="Winged helix' DNA-binding domain"/>
    <property type="match status" value="1"/>
</dbReference>
<dbReference type="GO" id="GO:0006351">
    <property type="term" value="P:DNA-templated transcription"/>
    <property type="evidence" value="ECO:0007669"/>
    <property type="project" value="TreeGrafter"/>
</dbReference>
<evidence type="ECO:0000256" key="3">
    <source>
        <dbReference type="ARBA" id="ARBA00023125"/>
    </source>
</evidence>
<comment type="similarity">
    <text evidence="1">Belongs to the LysR transcriptional regulatory family.</text>
</comment>
<evidence type="ECO:0000256" key="4">
    <source>
        <dbReference type="ARBA" id="ARBA00023163"/>
    </source>
</evidence>
<evidence type="ECO:0000313" key="7">
    <source>
        <dbReference type="Proteomes" id="UP000186513"/>
    </source>
</evidence>
<name>A0A1K2HNF3_9NEIS</name>
<sequence>MQDLNDLHYFARVVEAGGFAAAGRLLGIPKSRLSRRIAELEGRLGVRLLQRTTRKLALTEVGERYYQQCQAMLQAAEAADETVALLSAEPRGRLRLSCPIALVQTELTEMIPAFLATYPQIRLELVMTNRRVDLVEEGIDVALRVRGSGDEDPSLVSRRLRPAAGALVMAASLRSQYKIRTPADLAQLPALGALELDRRLHLQLSHVDGRVENFVAEPRLAVEDFAMRKAAALRGLGFTMLPAPYCQDELANGSLVRLLPDWSLAVGHLQAVYPHRRGLLPAVRVLVDFLAQEFSREGGKLV</sequence>
<dbReference type="InterPro" id="IPR058163">
    <property type="entry name" value="LysR-type_TF_proteobact-type"/>
</dbReference>
<protein>
    <submittedName>
        <fullName evidence="6">DNA-binding transcriptional regulator, LysR family</fullName>
    </submittedName>
</protein>
<keyword evidence="7" id="KW-1185">Reference proteome</keyword>
<dbReference type="SUPFAM" id="SSF53850">
    <property type="entry name" value="Periplasmic binding protein-like II"/>
    <property type="match status" value="1"/>
</dbReference>
<dbReference type="InterPro" id="IPR005119">
    <property type="entry name" value="LysR_subst-bd"/>
</dbReference>
<dbReference type="InterPro" id="IPR000847">
    <property type="entry name" value="LysR_HTH_N"/>
</dbReference>
<feature type="domain" description="HTH lysR-type" evidence="5">
    <location>
        <begin position="1"/>
        <end position="59"/>
    </location>
</feature>
<dbReference type="RefSeq" id="WP_072429085.1">
    <property type="nucleotide sequence ID" value="NZ_FPKR01000010.1"/>
</dbReference>
<evidence type="ECO:0000256" key="2">
    <source>
        <dbReference type="ARBA" id="ARBA00023015"/>
    </source>
</evidence>
<dbReference type="InterPro" id="IPR036390">
    <property type="entry name" value="WH_DNA-bd_sf"/>
</dbReference>
<dbReference type="GO" id="GO:0043565">
    <property type="term" value="F:sequence-specific DNA binding"/>
    <property type="evidence" value="ECO:0007669"/>
    <property type="project" value="TreeGrafter"/>
</dbReference>
<dbReference type="AlphaFoldDB" id="A0A1K2HNF3"/>
<dbReference type="InterPro" id="IPR036388">
    <property type="entry name" value="WH-like_DNA-bd_sf"/>
</dbReference>
<dbReference type="STRING" id="1121279.SAMN02745887_02577"/>
<keyword evidence="3 6" id="KW-0238">DNA-binding</keyword>
<dbReference type="GO" id="GO:0003700">
    <property type="term" value="F:DNA-binding transcription factor activity"/>
    <property type="evidence" value="ECO:0007669"/>
    <property type="project" value="InterPro"/>
</dbReference>
<dbReference type="OrthoDB" id="5671700at2"/>
<dbReference type="PROSITE" id="PS50931">
    <property type="entry name" value="HTH_LYSR"/>
    <property type="match status" value="1"/>
</dbReference>
<dbReference type="Pfam" id="PF00126">
    <property type="entry name" value="HTH_1"/>
    <property type="match status" value="1"/>
</dbReference>
<evidence type="ECO:0000313" key="6">
    <source>
        <dbReference type="EMBL" id="SFZ77770.1"/>
    </source>
</evidence>
<dbReference type="Gene3D" id="3.40.190.290">
    <property type="match status" value="1"/>
</dbReference>
<dbReference type="PANTHER" id="PTHR30537:SF31">
    <property type="entry name" value="TRANSCRIPTIONAL REGULATOR, LYSR FAMILY"/>
    <property type="match status" value="1"/>
</dbReference>
<gene>
    <name evidence="6" type="ORF">SAMN02745887_02577</name>
</gene>
<dbReference type="EMBL" id="FPKR01000010">
    <property type="protein sequence ID" value="SFZ77770.1"/>
    <property type="molecule type" value="Genomic_DNA"/>
</dbReference>
<dbReference type="FunFam" id="1.10.10.10:FF:000001">
    <property type="entry name" value="LysR family transcriptional regulator"/>
    <property type="match status" value="1"/>
</dbReference>
<dbReference type="Gene3D" id="1.10.10.10">
    <property type="entry name" value="Winged helix-like DNA-binding domain superfamily/Winged helix DNA-binding domain"/>
    <property type="match status" value="1"/>
</dbReference>
<evidence type="ECO:0000259" key="5">
    <source>
        <dbReference type="PROSITE" id="PS50931"/>
    </source>
</evidence>
<proteinExistence type="inferred from homology"/>
<evidence type="ECO:0000256" key="1">
    <source>
        <dbReference type="ARBA" id="ARBA00009437"/>
    </source>
</evidence>
<keyword evidence="4" id="KW-0804">Transcription</keyword>
<keyword evidence="2" id="KW-0805">Transcription regulation</keyword>
<accession>A0A1K2HNF3</accession>